<accession>A0ABQ1IFM9</accession>
<evidence type="ECO:0000313" key="9">
    <source>
        <dbReference type="Proteomes" id="UP000646152"/>
    </source>
</evidence>
<dbReference type="InterPro" id="IPR020456">
    <property type="entry name" value="Acylphosphatase"/>
</dbReference>
<dbReference type="Gene3D" id="3.30.70.100">
    <property type="match status" value="1"/>
</dbReference>
<comment type="catalytic activity">
    <reaction evidence="4 5">
        <text>an acyl phosphate + H2O = a carboxylate + phosphate + H(+)</text>
        <dbReference type="Rhea" id="RHEA:14965"/>
        <dbReference type="ChEBI" id="CHEBI:15377"/>
        <dbReference type="ChEBI" id="CHEBI:15378"/>
        <dbReference type="ChEBI" id="CHEBI:29067"/>
        <dbReference type="ChEBI" id="CHEBI:43474"/>
        <dbReference type="ChEBI" id="CHEBI:59918"/>
        <dbReference type="EC" id="3.6.1.7"/>
    </reaction>
</comment>
<dbReference type="EMBL" id="BMKE01000005">
    <property type="protein sequence ID" value="GGB38249.1"/>
    <property type="molecule type" value="Genomic_DNA"/>
</dbReference>
<dbReference type="Proteomes" id="UP000646152">
    <property type="component" value="Unassembled WGS sequence"/>
</dbReference>
<reference evidence="9" key="1">
    <citation type="journal article" date="2019" name="Int. J. Syst. Evol. Microbiol.">
        <title>The Global Catalogue of Microorganisms (GCM) 10K type strain sequencing project: providing services to taxonomists for standard genome sequencing and annotation.</title>
        <authorList>
            <consortium name="The Broad Institute Genomics Platform"/>
            <consortium name="The Broad Institute Genome Sequencing Center for Infectious Disease"/>
            <person name="Wu L."/>
            <person name="Ma J."/>
        </authorList>
    </citation>
    <scope>NUCLEOTIDE SEQUENCE [LARGE SCALE GENOMIC DNA]</scope>
    <source>
        <strain evidence="9">CGMCC 1.15923</strain>
    </source>
</reference>
<gene>
    <name evidence="8" type="primary">yccX</name>
    <name evidence="8" type="ORF">GCM10011502_09400</name>
</gene>
<name>A0ABQ1IFM9_9GAMM</name>
<keyword evidence="9" id="KW-1185">Reference proteome</keyword>
<dbReference type="NCBIfam" id="NF011000">
    <property type="entry name" value="PRK14426.1"/>
    <property type="match status" value="1"/>
</dbReference>
<protein>
    <recommendedName>
        <fullName evidence="3 5">acylphosphatase</fullName>
        <ecNumber evidence="2 5">3.6.1.7</ecNumber>
    </recommendedName>
</protein>
<dbReference type="SUPFAM" id="SSF54975">
    <property type="entry name" value="Acylphosphatase/BLUF domain-like"/>
    <property type="match status" value="1"/>
</dbReference>
<evidence type="ECO:0000259" key="7">
    <source>
        <dbReference type="PROSITE" id="PS51160"/>
    </source>
</evidence>
<dbReference type="InterPro" id="IPR017968">
    <property type="entry name" value="Acylphosphatase_CS"/>
</dbReference>
<evidence type="ECO:0000313" key="8">
    <source>
        <dbReference type="EMBL" id="GGB38249.1"/>
    </source>
</evidence>
<evidence type="ECO:0000256" key="6">
    <source>
        <dbReference type="RuleBase" id="RU004168"/>
    </source>
</evidence>
<evidence type="ECO:0000256" key="3">
    <source>
        <dbReference type="ARBA" id="ARBA00015991"/>
    </source>
</evidence>
<proteinExistence type="inferred from homology"/>
<evidence type="ECO:0000256" key="5">
    <source>
        <dbReference type="PROSITE-ProRule" id="PRU00520"/>
    </source>
</evidence>
<feature type="active site" evidence="5">
    <location>
        <position position="38"/>
    </location>
</feature>
<dbReference type="PROSITE" id="PS00151">
    <property type="entry name" value="ACYLPHOSPHATASE_2"/>
    <property type="match status" value="1"/>
</dbReference>
<dbReference type="PANTHER" id="PTHR47268">
    <property type="entry name" value="ACYLPHOSPHATASE"/>
    <property type="match status" value="1"/>
</dbReference>
<feature type="domain" description="Acylphosphatase-like" evidence="7">
    <location>
        <begin position="5"/>
        <end position="90"/>
    </location>
</feature>
<keyword evidence="5" id="KW-0378">Hydrolase</keyword>
<sequence>MTEIAKIILVSGKVQEVGFRFNTQREAERLGVTGYARNLPDGRVEVWAEGEAAKVRQLVHWLRQGPSNASVDNISEQDVELAQHRHFDTG</sequence>
<comment type="similarity">
    <text evidence="1 6">Belongs to the acylphosphatase family.</text>
</comment>
<evidence type="ECO:0000256" key="2">
    <source>
        <dbReference type="ARBA" id="ARBA00012150"/>
    </source>
</evidence>
<evidence type="ECO:0000256" key="1">
    <source>
        <dbReference type="ARBA" id="ARBA00005614"/>
    </source>
</evidence>
<dbReference type="EC" id="3.6.1.7" evidence="2 5"/>
<dbReference type="InterPro" id="IPR001792">
    <property type="entry name" value="Acylphosphatase-like_dom"/>
</dbReference>
<dbReference type="InterPro" id="IPR036046">
    <property type="entry name" value="Acylphosphatase-like_dom_sf"/>
</dbReference>
<organism evidence="8 9">
    <name type="scientific">Oceanisphaera marina</name>
    <dbReference type="NCBI Taxonomy" id="2017550"/>
    <lineage>
        <taxon>Bacteria</taxon>
        <taxon>Pseudomonadati</taxon>
        <taxon>Pseudomonadota</taxon>
        <taxon>Gammaproteobacteria</taxon>
        <taxon>Aeromonadales</taxon>
        <taxon>Aeromonadaceae</taxon>
        <taxon>Oceanisphaera</taxon>
    </lineage>
</organism>
<dbReference type="PROSITE" id="PS51160">
    <property type="entry name" value="ACYLPHOSPHATASE_3"/>
    <property type="match status" value="1"/>
</dbReference>
<dbReference type="PANTHER" id="PTHR47268:SF4">
    <property type="entry name" value="ACYLPHOSPHATASE"/>
    <property type="match status" value="1"/>
</dbReference>
<dbReference type="Pfam" id="PF00708">
    <property type="entry name" value="Acylphosphatase"/>
    <property type="match status" value="1"/>
</dbReference>
<comment type="caution">
    <text evidence="8">The sequence shown here is derived from an EMBL/GenBank/DDBJ whole genome shotgun (WGS) entry which is preliminary data.</text>
</comment>
<evidence type="ECO:0000256" key="4">
    <source>
        <dbReference type="ARBA" id="ARBA00047645"/>
    </source>
</evidence>
<dbReference type="RefSeq" id="WP_188628938.1">
    <property type="nucleotide sequence ID" value="NZ_BMKE01000005.1"/>
</dbReference>
<feature type="active site" evidence="5">
    <location>
        <position position="20"/>
    </location>
</feature>